<keyword evidence="2" id="KW-0812">Transmembrane</keyword>
<evidence type="ECO:0000313" key="3">
    <source>
        <dbReference type="Ensembl" id="ENSUAMP00000007239.1"/>
    </source>
</evidence>
<dbReference type="Pfam" id="PF15111">
    <property type="entry name" value="TMEM101"/>
    <property type="match status" value="1"/>
</dbReference>
<sequence>MASKMGSRRWMLQLIMQLGSVLLTRCPFWGCFSQLMLYAERAEARRKPDIPVPYLYFDLGAAVLCASFMSFGVKRRWFALGAALQLAISTYAAYIGGYVHYGDWLKVRMYSRTVAIIGGFLVLASGAGELYRRKPRSRSLQSTGQVFLGIYLICVKDFDGTCSREKPEPWECTMPQGSVTALYRGTEDLGESAEQRRRPQPDLQQSSPWDSFRLLPAHLCFWSCRHGDGAQAVARHGHSAAGPARLPGGAGPRLPRQAGGSRRRRLAGGAEPLLRVAAPLPQPGHSAAVWETRQPRSGPLETALPRRRGPPGQVTARRRVHVVTTPRPPGRYANYTDLICMVAPDPGTWVPLPACCAWGVGAGWGLHSISPCPQPLGWRAVCGLSLLPK</sequence>
<organism evidence="3 4">
    <name type="scientific">Ursus americanus</name>
    <name type="common">American black bear</name>
    <name type="synonym">Euarctos americanus</name>
    <dbReference type="NCBI Taxonomy" id="9643"/>
    <lineage>
        <taxon>Eukaryota</taxon>
        <taxon>Metazoa</taxon>
        <taxon>Chordata</taxon>
        <taxon>Craniata</taxon>
        <taxon>Vertebrata</taxon>
        <taxon>Euteleostomi</taxon>
        <taxon>Mammalia</taxon>
        <taxon>Eutheria</taxon>
        <taxon>Laurasiatheria</taxon>
        <taxon>Carnivora</taxon>
        <taxon>Caniformia</taxon>
        <taxon>Ursidae</taxon>
        <taxon>Ursus</taxon>
    </lineage>
</organism>
<reference evidence="4" key="1">
    <citation type="submission" date="2016-06" db="EMBL/GenBank/DDBJ databases">
        <title>De novo assembly and RNA-Seq shows season-dependent expression and editing in black bear kidneys.</title>
        <authorList>
            <person name="Korstanje R."/>
            <person name="Srivastava A."/>
            <person name="Sarsani V.K."/>
            <person name="Sheehan S.M."/>
            <person name="Seger R.L."/>
            <person name="Barter M.E."/>
            <person name="Lindqvist C."/>
            <person name="Brody L.C."/>
            <person name="Mullikin J.C."/>
        </authorList>
    </citation>
    <scope>NUCLEOTIDE SEQUENCE [LARGE SCALE GENOMIC DNA]</scope>
</reference>
<keyword evidence="2" id="KW-1133">Transmembrane helix</keyword>
<evidence type="ECO:0000256" key="2">
    <source>
        <dbReference type="SAM" id="Phobius"/>
    </source>
</evidence>
<evidence type="ECO:0000313" key="4">
    <source>
        <dbReference type="Proteomes" id="UP000291022"/>
    </source>
</evidence>
<feature type="transmembrane region" description="Helical" evidence="2">
    <location>
        <begin position="54"/>
        <end position="71"/>
    </location>
</feature>
<feature type="compositionally biased region" description="Low complexity" evidence="1">
    <location>
        <begin position="240"/>
        <end position="260"/>
    </location>
</feature>
<dbReference type="Ensembl" id="ENSUAMT00000008199.1">
    <property type="protein sequence ID" value="ENSUAMP00000007239.1"/>
    <property type="gene ID" value="ENSUAMG00000006306.1"/>
</dbReference>
<name>A0A452QP38_URSAM</name>
<evidence type="ECO:0000256" key="1">
    <source>
        <dbReference type="SAM" id="MobiDB-lite"/>
    </source>
</evidence>
<dbReference type="AlphaFoldDB" id="A0A452QP38"/>
<reference evidence="3" key="2">
    <citation type="submission" date="2025-08" db="UniProtKB">
        <authorList>
            <consortium name="Ensembl"/>
        </authorList>
    </citation>
    <scope>IDENTIFICATION</scope>
</reference>
<keyword evidence="4" id="KW-1185">Reference proteome</keyword>
<dbReference type="STRING" id="9643.ENSUAMP00000007239"/>
<protein>
    <recommendedName>
        <fullName evidence="5">Transmembrane protein 101</fullName>
    </recommendedName>
</protein>
<feature type="region of interest" description="Disordered" evidence="1">
    <location>
        <begin position="296"/>
        <end position="316"/>
    </location>
</feature>
<dbReference type="PANTHER" id="PTHR31034">
    <property type="entry name" value="TRANSMEMBRANE PROTEIN 101"/>
    <property type="match status" value="1"/>
</dbReference>
<dbReference type="GO" id="GO:0043123">
    <property type="term" value="P:positive regulation of canonical NF-kappaB signal transduction"/>
    <property type="evidence" value="ECO:0007669"/>
    <property type="project" value="TreeGrafter"/>
</dbReference>
<dbReference type="Proteomes" id="UP000291022">
    <property type="component" value="Unassembled WGS sequence"/>
</dbReference>
<evidence type="ECO:0008006" key="5">
    <source>
        <dbReference type="Google" id="ProtNLM"/>
    </source>
</evidence>
<feature type="region of interest" description="Disordered" evidence="1">
    <location>
        <begin position="235"/>
        <end position="265"/>
    </location>
</feature>
<dbReference type="InterPro" id="IPR029371">
    <property type="entry name" value="TMEM101"/>
</dbReference>
<proteinExistence type="predicted"/>
<reference evidence="3" key="3">
    <citation type="submission" date="2025-09" db="UniProtKB">
        <authorList>
            <consortium name="Ensembl"/>
        </authorList>
    </citation>
    <scope>IDENTIFICATION</scope>
</reference>
<gene>
    <name evidence="3" type="primary">TMEM101</name>
</gene>
<feature type="region of interest" description="Disordered" evidence="1">
    <location>
        <begin position="187"/>
        <end position="208"/>
    </location>
</feature>
<feature type="transmembrane region" description="Helical" evidence="2">
    <location>
        <begin position="78"/>
        <end position="101"/>
    </location>
</feature>
<keyword evidence="2" id="KW-0472">Membrane</keyword>
<feature type="transmembrane region" description="Helical" evidence="2">
    <location>
        <begin position="113"/>
        <end position="131"/>
    </location>
</feature>
<dbReference type="GeneTree" id="ENSGT00390000011938"/>
<accession>A0A452QP38</accession>
<dbReference type="PANTHER" id="PTHR31034:SF2">
    <property type="entry name" value="TRANSMEMBRANE PROTEIN 101"/>
    <property type="match status" value="1"/>
</dbReference>